<evidence type="ECO:0000313" key="1">
    <source>
        <dbReference type="EMBL" id="JAH42402.1"/>
    </source>
</evidence>
<reference evidence="1" key="2">
    <citation type="journal article" date="2015" name="Fish Shellfish Immunol.">
        <title>Early steps in the European eel (Anguilla anguilla)-Vibrio vulnificus interaction in the gills: Role of the RtxA13 toxin.</title>
        <authorList>
            <person name="Callol A."/>
            <person name="Pajuelo D."/>
            <person name="Ebbesson L."/>
            <person name="Teles M."/>
            <person name="MacKenzie S."/>
            <person name="Amaro C."/>
        </authorList>
    </citation>
    <scope>NUCLEOTIDE SEQUENCE</scope>
</reference>
<sequence>MPRKRAWKWASQRRHAFISLIPTLVLRCRNRHVQVLQDDQLLIPKGTAAKQTGTRHPLSVE</sequence>
<proteinExistence type="predicted"/>
<organism evidence="1">
    <name type="scientific">Anguilla anguilla</name>
    <name type="common">European freshwater eel</name>
    <name type="synonym">Muraena anguilla</name>
    <dbReference type="NCBI Taxonomy" id="7936"/>
    <lineage>
        <taxon>Eukaryota</taxon>
        <taxon>Metazoa</taxon>
        <taxon>Chordata</taxon>
        <taxon>Craniata</taxon>
        <taxon>Vertebrata</taxon>
        <taxon>Euteleostomi</taxon>
        <taxon>Actinopterygii</taxon>
        <taxon>Neopterygii</taxon>
        <taxon>Teleostei</taxon>
        <taxon>Anguilliformes</taxon>
        <taxon>Anguillidae</taxon>
        <taxon>Anguilla</taxon>
    </lineage>
</organism>
<dbReference type="EMBL" id="GBXM01066175">
    <property type="protein sequence ID" value="JAH42402.1"/>
    <property type="molecule type" value="Transcribed_RNA"/>
</dbReference>
<protein>
    <submittedName>
        <fullName evidence="1">Uncharacterized protein</fullName>
    </submittedName>
</protein>
<accession>A0A0E9SMF1</accession>
<reference evidence="1" key="1">
    <citation type="submission" date="2014-11" db="EMBL/GenBank/DDBJ databases">
        <authorList>
            <person name="Amaro Gonzalez C."/>
        </authorList>
    </citation>
    <scope>NUCLEOTIDE SEQUENCE</scope>
</reference>
<name>A0A0E9SMF1_ANGAN</name>
<dbReference type="AlphaFoldDB" id="A0A0E9SMF1"/>